<gene>
    <name evidence="1" type="ORF">KALB_5964</name>
</gene>
<dbReference type="InterPro" id="IPR038765">
    <property type="entry name" value="Papain-like_cys_pep_sf"/>
</dbReference>
<organism evidence="1 2">
    <name type="scientific">Kutzneria albida DSM 43870</name>
    <dbReference type="NCBI Taxonomy" id="1449976"/>
    <lineage>
        <taxon>Bacteria</taxon>
        <taxon>Bacillati</taxon>
        <taxon>Actinomycetota</taxon>
        <taxon>Actinomycetes</taxon>
        <taxon>Pseudonocardiales</taxon>
        <taxon>Pseudonocardiaceae</taxon>
        <taxon>Kutzneria</taxon>
    </lineage>
</organism>
<evidence type="ECO:0000313" key="1">
    <source>
        <dbReference type="EMBL" id="AHH99324.1"/>
    </source>
</evidence>
<dbReference type="eggNOG" id="COG0791">
    <property type="taxonomic scope" value="Bacteria"/>
</dbReference>
<name>W5WMC3_9PSEU</name>
<evidence type="ECO:0008006" key="3">
    <source>
        <dbReference type="Google" id="ProtNLM"/>
    </source>
</evidence>
<dbReference type="Gene3D" id="3.90.1720.10">
    <property type="entry name" value="endopeptidase domain like (from Nostoc punctiforme)"/>
    <property type="match status" value="1"/>
</dbReference>
<dbReference type="HOGENOM" id="CLU_530786_0_0_11"/>
<dbReference type="PATRIC" id="fig|1449976.3.peg.5987"/>
<accession>W5WMC3</accession>
<keyword evidence="2" id="KW-1185">Reference proteome</keyword>
<evidence type="ECO:0000313" key="2">
    <source>
        <dbReference type="Proteomes" id="UP000019225"/>
    </source>
</evidence>
<sequence>MNVTRTTRGRGHRARRVLTGLLATAGLLVSGLSLGTAPATASSVGGQITRDEVLSRAQDWINEHVPYSQSRSWTDANGTYRQDCSGYVSMAWHLPKLPGGGDYSTATITQVTNTIARGDLKPGDALWRRDSSVQHIGLFIAWADAAHTSPVVRQEPEDGKFAEQVTWSASYANTFTPVRYKNIVDGAAPSDPLPGSASYRYNNQQLSFARGADGSLQHYWWIPGEGTRHDSWGGQIVGQPTGFVYGNQQHVFARGVNGTLQHWWWIDDGSGVHFADWGGELTSDPTAVVWGDQQHIFARSKKGTLEHWWWTPQDGLHIADWGGELAGRPTAISYGNQQLIFARGSDNQLHHWWWINDGSGLHYDSWGGSLDGDPAAMVWQNQQLVFARGTDGTLQHYWWMPESGLHHDSWGGQIVGRPAVMVWDNQQLVFARGTDGSLQHYWWISGEGTRHDSWGGKLTDDPSAFAYDNQQHVFAKTTDNSLFHWWWINDGQGTHTISWGGSLG</sequence>
<reference evidence="1 2" key="1">
    <citation type="journal article" date="2014" name="BMC Genomics">
        <title>Complete genome sequence of producer of the glycopeptide antibiotic Aculeximycin Kutzneria albida DSM 43870T, a representative of minor genus of Pseudonocardiaceae.</title>
        <authorList>
            <person name="Rebets Y."/>
            <person name="Tokovenko B."/>
            <person name="Lushchyk I."/>
            <person name="Ruckert C."/>
            <person name="Zaburannyi N."/>
            <person name="Bechthold A."/>
            <person name="Kalinowski J."/>
            <person name="Luzhetskyy A."/>
        </authorList>
    </citation>
    <scope>NUCLEOTIDE SEQUENCE [LARGE SCALE GENOMIC DNA]</scope>
    <source>
        <strain evidence="1">DSM 43870</strain>
    </source>
</reference>
<proteinExistence type="predicted"/>
<dbReference type="InterPro" id="IPR007132">
    <property type="entry name" value="DUF346"/>
</dbReference>
<dbReference type="Pfam" id="PF03984">
    <property type="entry name" value="DUF346"/>
    <property type="match status" value="7"/>
</dbReference>
<dbReference type="Gene3D" id="2.120.10.70">
    <property type="entry name" value="Fucose-specific lectin"/>
    <property type="match status" value="2"/>
</dbReference>
<dbReference type="eggNOG" id="COG0739">
    <property type="taxonomic scope" value="Bacteria"/>
</dbReference>
<dbReference type="KEGG" id="kal:KALB_5964"/>
<dbReference type="SUPFAM" id="SSF89372">
    <property type="entry name" value="Fucose-specific lectin"/>
    <property type="match status" value="2"/>
</dbReference>
<protein>
    <recommendedName>
        <fullName evidence="3">NlpC/P60 domain-containing protein</fullName>
    </recommendedName>
</protein>
<dbReference type="STRING" id="1449976.KALB_5964"/>
<dbReference type="AlphaFoldDB" id="W5WMC3"/>
<dbReference type="Proteomes" id="UP000019225">
    <property type="component" value="Chromosome"/>
</dbReference>
<dbReference type="EMBL" id="CP007155">
    <property type="protein sequence ID" value="AHH99324.1"/>
    <property type="molecule type" value="Genomic_DNA"/>
</dbReference>
<dbReference type="SUPFAM" id="SSF54001">
    <property type="entry name" value="Cysteine proteinases"/>
    <property type="match status" value="1"/>
</dbReference>